<evidence type="ECO:0000313" key="2">
    <source>
        <dbReference type="Proteomes" id="UP000323521"/>
    </source>
</evidence>
<dbReference type="KEGG" id="fwa:DCMF_21955"/>
<gene>
    <name evidence="1" type="ORF">DCMF_21955</name>
</gene>
<keyword evidence="2" id="KW-1185">Reference proteome</keyword>
<sequence>MDFIRIGDKIINKAKLWAQIEKILDLRVKGVSQQEAARQMSLDRAFISRLESLGEVRKGHRIAVIGFPIKNREELLKMLEKEGVEFSLILSEEERWAFVREPSGLDLFNKVMELTAELHRFDCLVVLASNKRIKLFQSLFNNEVVGVEIGQSPIEEDKIVEIEQVQKLIQTLKEVGKQGG</sequence>
<proteinExistence type="predicted"/>
<dbReference type="OrthoDB" id="1808039at2"/>
<dbReference type="Proteomes" id="UP000323521">
    <property type="component" value="Chromosome"/>
</dbReference>
<dbReference type="RefSeq" id="WP_148136404.1">
    <property type="nucleotide sequence ID" value="NZ_CP017634.1"/>
</dbReference>
<evidence type="ECO:0000313" key="1">
    <source>
        <dbReference type="EMBL" id="ATW27068.1"/>
    </source>
</evidence>
<name>A0A3G1KX54_FORW1</name>
<reference evidence="1 2" key="1">
    <citation type="submission" date="2016-10" db="EMBL/GenBank/DDBJ databases">
        <title>Complete Genome Sequence of Peptococcaceae strain DCMF.</title>
        <authorList>
            <person name="Edwards R.J."/>
            <person name="Holland S.I."/>
            <person name="Deshpande N.P."/>
            <person name="Wong Y.K."/>
            <person name="Ertan H."/>
            <person name="Manefield M."/>
            <person name="Russell T.L."/>
            <person name="Lee M.J."/>
        </authorList>
    </citation>
    <scope>NUCLEOTIDE SEQUENCE [LARGE SCALE GENOMIC DNA]</scope>
    <source>
        <strain evidence="1 2">DCMF</strain>
    </source>
</reference>
<dbReference type="EMBL" id="CP017634">
    <property type="protein sequence ID" value="ATW27068.1"/>
    <property type="molecule type" value="Genomic_DNA"/>
</dbReference>
<organism evidence="1 2">
    <name type="scientific">Formimonas warabiya</name>
    <dbReference type="NCBI Taxonomy" id="1761012"/>
    <lineage>
        <taxon>Bacteria</taxon>
        <taxon>Bacillati</taxon>
        <taxon>Bacillota</taxon>
        <taxon>Clostridia</taxon>
        <taxon>Eubacteriales</taxon>
        <taxon>Peptococcaceae</taxon>
        <taxon>Candidatus Formimonas</taxon>
    </lineage>
</organism>
<accession>A0A3G1KX54</accession>
<dbReference type="AlphaFoldDB" id="A0A3G1KX54"/>
<protein>
    <submittedName>
        <fullName evidence="1">Transcriptional regulator</fullName>
    </submittedName>
</protein>